<dbReference type="Proteomes" id="UP000464378">
    <property type="component" value="Chromosome"/>
</dbReference>
<dbReference type="FunCoup" id="A0A6C2YIU9">
    <property type="interactions" value="193"/>
</dbReference>
<evidence type="ECO:0000256" key="6">
    <source>
        <dbReference type="SAM" id="Phobius"/>
    </source>
</evidence>
<feature type="transmembrane region" description="Helical" evidence="6">
    <location>
        <begin position="311"/>
        <end position="335"/>
    </location>
</feature>
<feature type="transmembrane region" description="Helical" evidence="6">
    <location>
        <begin position="591"/>
        <end position="613"/>
    </location>
</feature>
<evidence type="ECO:0000256" key="3">
    <source>
        <dbReference type="ARBA" id="ARBA00022989"/>
    </source>
</evidence>
<keyword evidence="4 6" id="KW-0472">Membrane</keyword>
<dbReference type="PRINTS" id="PR01434">
    <property type="entry name" value="NADHDHGNASE5"/>
</dbReference>
<feature type="transmembrane region" description="Helical" evidence="6">
    <location>
        <begin position="181"/>
        <end position="199"/>
    </location>
</feature>
<dbReference type="InterPro" id="IPR001750">
    <property type="entry name" value="ND/Mrp_TM"/>
</dbReference>
<dbReference type="KEGG" id="tim:GMBLW1_30580"/>
<dbReference type="EMBL" id="LR586016">
    <property type="protein sequence ID" value="VIP00902.1"/>
    <property type="molecule type" value="Genomic_DNA"/>
</dbReference>
<feature type="transmembrane region" description="Helical" evidence="6">
    <location>
        <begin position="479"/>
        <end position="498"/>
    </location>
</feature>
<sequence>MSETQLLWAIPGLPLLAALIAACMAFTKQRNLAHLPVLIAFPMACICSFQAILALDASHVSLTTESVTWFEAGKISVGFGLAVDGLSALMLTVITFVGSFIALFSIGYMHHSGGYARYFAVLSLFVASMCLLVMADNFLVLFAGWEGVGVCSYLLVGYYFAKPAAAHAARKAFLVTRLGDIGLIIGIFLLWQATGFSLQFERIFSADFLEIAKQNPKTITAACLLIFCGAIGKSAQFPLYVWLPDAMEGPTPASALIHAATMVTAGVYLLARCAPLFVLSPIAQAIVATVGVTTAFLAAFIALTQHDLKRVLAYSTVSQLGFMFFALGCGTPSLVQMAVSAAIFHLFTHAFFKAVLFLSAGSVMHAMGDVIDMRKFSGLRKLMPVTHLTFLAGALALAGVPLLSGFWSKEAIFGVALEISEANGPYSTLYGALLITAIATAGMTAFYTFRAYYRTFWGPLVVPPEAGHHAHESPRIMRVPLIVLAVGSLAIGAVMGPLTHQFEHLIEKADPLTQVAEITHVHASHEHAESPWLLLTSIVVALGGVGLATLLYAWPNRIADTAAKVLKLPYYLSVNRLYLDEIYQFFFAKGLALLAWVSWGLDYVIDGIAQVFAAMPRVLGRVLQPIQLGLVQFYALAMVTGLVGFLCFLVLSTGR</sequence>
<dbReference type="Pfam" id="PF00662">
    <property type="entry name" value="Proton_antipo_N"/>
    <property type="match status" value="1"/>
</dbReference>
<gene>
    <name evidence="9" type="ORF">GMBLW1_30580</name>
</gene>
<feature type="transmembrane region" description="Helical" evidence="6">
    <location>
        <begin position="115"/>
        <end position="135"/>
    </location>
</feature>
<dbReference type="PANTHER" id="PTHR42829:SF2">
    <property type="entry name" value="NADH-UBIQUINONE OXIDOREDUCTASE CHAIN 5"/>
    <property type="match status" value="1"/>
</dbReference>
<evidence type="ECO:0000256" key="5">
    <source>
        <dbReference type="RuleBase" id="RU000320"/>
    </source>
</evidence>
<dbReference type="PANTHER" id="PTHR42829">
    <property type="entry name" value="NADH-UBIQUINONE OXIDOREDUCTASE CHAIN 5"/>
    <property type="match status" value="1"/>
</dbReference>
<protein>
    <recommendedName>
        <fullName evidence="11">NADH:quinone oxidoreductase/Mrp antiporter membrane subunit domain-containing protein</fullName>
    </recommendedName>
</protein>
<dbReference type="InParanoid" id="A0A6C2YIU9"/>
<feature type="transmembrane region" description="Helical" evidence="6">
    <location>
        <begin position="255"/>
        <end position="279"/>
    </location>
</feature>
<reference evidence="9" key="1">
    <citation type="submission" date="2019-04" db="EMBL/GenBank/DDBJ databases">
        <authorList>
            <consortium name="Science for Life Laboratories"/>
        </authorList>
    </citation>
    <scope>NUCLEOTIDE SEQUENCE</scope>
    <source>
        <strain evidence="9">MBLW1</strain>
    </source>
</reference>
<dbReference type="PRINTS" id="PR01435">
    <property type="entry name" value="NPOXDRDTASE5"/>
</dbReference>
<keyword evidence="2 5" id="KW-0812">Transmembrane</keyword>
<evidence type="ECO:0000259" key="7">
    <source>
        <dbReference type="Pfam" id="PF00361"/>
    </source>
</evidence>
<feature type="transmembrane region" description="Helical" evidence="6">
    <location>
        <begin position="532"/>
        <end position="554"/>
    </location>
</feature>
<dbReference type="RefSeq" id="WP_162656066.1">
    <property type="nucleotide sequence ID" value="NZ_LR593887.1"/>
</dbReference>
<feature type="transmembrane region" description="Helical" evidence="6">
    <location>
        <begin position="427"/>
        <end position="449"/>
    </location>
</feature>
<dbReference type="AlphaFoldDB" id="A0A6C2YIU9"/>
<evidence type="ECO:0000313" key="9">
    <source>
        <dbReference type="EMBL" id="VIP00902.1"/>
    </source>
</evidence>
<feature type="transmembrane region" description="Helical" evidence="6">
    <location>
        <begin position="75"/>
        <end position="103"/>
    </location>
</feature>
<evidence type="ECO:0000256" key="4">
    <source>
        <dbReference type="ARBA" id="ARBA00023136"/>
    </source>
</evidence>
<dbReference type="NCBIfam" id="TIGR01974">
    <property type="entry name" value="NDH_I_L"/>
    <property type="match status" value="1"/>
</dbReference>
<evidence type="ECO:0000256" key="2">
    <source>
        <dbReference type="ARBA" id="ARBA00022692"/>
    </source>
</evidence>
<dbReference type="GO" id="GO:0042773">
    <property type="term" value="P:ATP synthesis coupled electron transport"/>
    <property type="evidence" value="ECO:0007669"/>
    <property type="project" value="InterPro"/>
</dbReference>
<feature type="domain" description="NADH:quinone oxidoreductase/Mrp antiporter transmembrane" evidence="7">
    <location>
        <begin position="135"/>
        <end position="421"/>
    </location>
</feature>
<proteinExistence type="predicted"/>
<feature type="transmembrane region" description="Helical" evidence="6">
    <location>
        <begin position="285"/>
        <end position="304"/>
    </location>
</feature>
<dbReference type="EMBL" id="LR593887">
    <property type="protein sequence ID" value="VTR97222.1"/>
    <property type="molecule type" value="Genomic_DNA"/>
</dbReference>
<name>A0A6C2YIU9_9BACT</name>
<dbReference type="InterPro" id="IPR018393">
    <property type="entry name" value="NADHpl_OxRdtase_5_subgr"/>
</dbReference>
<evidence type="ECO:0000256" key="1">
    <source>
        <dbReference type="ARBA" id="ARBA00004127"/>
    </source>
</evidence>
<dbReference type="GO" id="GO:0008137">
    <property type="term" value="F:NADH dehydrogenase (ubiquinone) activity"/>
    <property type="evidence" value="ECO:0007669"/>
    <property type="project" value="InterPro"/>
</dbReference>
<keyword evidence="10" id="KW-1185">Reference proteome</keyword>
<feature type="transmembrane region" description="Helical" evidence="6">
    <location>
        <begin position="141"/>
        <end position="161"/>
    </location>
</feature>
<dbReference type="NCBIfam" id="NF005141">
    <property type="entry name" value="PRK06590.1"/>
    <property type="match status" value="1"/>
</dbReference>
<dbReference type="GO" id="GO:0012505">
    <property type="term" value="C:endomembrane system"/>
    <property type="evidence" value="ECO:0007669"/>
    <property type="project" value="UniProtKB-SubCell"/>
</dbReference>
<feature type="transmembrane region" description="Helical" evidence="6">
    <location>
        <begin position="385"/>
        <end position="407"/>
    </location>
</feature>
<feature type="transmembrane region" description="Helical" evidence="6">
    <location>
        <begin position="219"/>
        <end position="243"/>
    </location>
</feature>
<dbReference type="GO" id="GO:0016020">
    <property type="term" value="C:membrane"/>
    <property type="evidence" value="ECO:0007669"/>
    <property type="project" value="UniProtKB-SubCell"/>
</dbReference>
<feature type="transmembrane region" description="Helical" evidence="6">
    <location>
        <begin position="633"/>
        <end position="651"/>
    </location>
</feature>
<dbReference type="Pfam" id="PF00361">
    <property type="entry name" value="Proton_antipo_M"/>
    <property type="match status" value="1"/>
</dbReference>
<feature type="domain" description="NADH-Ubiquinone oxidoreductase (complex I) chain 5 N-terminal" evidence="8">
    <location>
        <begin position="69"/>
        <end position="119"/>
    </location>
</feature>
<feature type="transmembrane region" description="Helical" evidence="6">
    <location>
        <begin position="341"/>
        <end position="364"/>
    </location>
</feature>
<comment type="subcellular location">
    <subcellularLocation>
        <location evidence="1">Endomembrane system</location>
        <topology evidence="1">Multi-pass membrane protein</topology>
    </subcellularLocation>
    <subcellularLocation>
        <location evidence="5">Membrane</location>
        <topology evidence="5">Multi-pass membrane protein</topology>
    </subcellularLocation>
</comment>
<dbReference type="InterPro" id="IPR003945">
    <property type="entry name" value="NU5C-like"/>
</dbReference>
<dbReference type="Gene3D" id="1.20.5.2700">
    <property type="match status" value="1"/>
</dbReference>
<evidence type="ECO:0000259" key="8">
    <source>
        <dbReference type="Pfam" id="PF00662"/>
    </source>
</evidence>
<evidence type="ECO:0008006" key="11">
    <source>
        <dbReference type="Google" id="ProtNLM"/>
    </source>
</evidence>
<dbReference type="GO" id="GO:0015990">
    <property type="term" value="P:electron transport coupled proton transport"/>
    <property type="evidence" value="ECO:0007669"/>
    <property type="project" value="TreeGrafter"/>
</dbReference>
<keyword evidence="3 6" id="KW-1133">Transmembrane helix</keyword>
<dbReference type="InterPro" id="IPR001516">
    <property type="entry name" value="Proton_antipo_N"/>
</dbReference>
<organism evidence="9">
    <name type="scientific">Tuwongella immobilis</name>
    <dbReference type="NCBI Taxonomy" id="692036"/>
    <lineage>
        <taxon>Bacteria</taxon>
        <taxon>Pseudomonadati</taxon>
        <taxon>Planctomycetota</taxon>
        <taxon>Planctomycetia</taxon>
        <taxon>Gemmatales</taxon>
        <taxon>Gemmataceae</taxon>
        <taxon>Tuwongella</taxon>
    </lineage>
</organism>
<evidence type="ECO:0000313" key="10">
    <source>
        <dbReference type="Proteomes" id="UP000464378"/>
    </source>
</evidence>
<feature type="transmembrane region" description="Helical" evidence="6">
    <location>
        <begin position="6"/>
        <end position="26"/>
    </location>
</feature>
<accession>A0A6C2YIU9</accession>
<feature type="transmembrane region" description="Helical" evidence="6">
    <location>
        <begin position="33"/>
        <end position="55"/>
    </location>
</feature>
<dbReference type="GO" id="GO:0003954">
    <property type="term" value="F:NADH dehydrogenase activity"/>
    <property type="evidence" value="ECO:0007669"/>
    <property type="project" value="TreeGrafter"/>
</dbReference>